<dbReference type="AlphaFoldDB" id="A0A1G6VS28"/>
<keyword evidence="1" id="KW-0732">Signal</keyword>
<dbReference type="EMBL" id="FMZZ01000013">
    <property type="protein sequence ID" value="SDD56359.1"/>
    <property type="molecule type" value="Genomic_DNA"/>
</dbReference>
<evidence type="ECO:0000256" key="1">
    <source>
        <dbReference type="SAM" id="SignalP"/>
    </source>
</evidence>
<feature type="signal peptide" evidence="1">
    <location>
        <begin position="1"/>
        <end position="22"/>
    </location>
</feature>
<gene>
    <name evidence="2" type="ORF">SAMN05216174_11364</name>
</gene>
<evidence type="ECO:0000313" key="3">
    <source>
        <dbReference type="Proteomes" id="UP000199501"/>
    </source>
</evidence>
<dbReference type="RefSeq" id="WP_139190929.1">
    <property type="nucleotide sequence ID" value="NZ_FMZZ01000013.1"/>
</dbReference>
<organism evidence="2 3">
    <name type="scientific">Actinokineospora iranica</name>
    <dbReference type="NCBI Taxonomy" id="1271860"/>
    <lineage>
        <taxon>Bacteria</taxon>
        <taxon>Bacillati</taxon>
        <taxon>Actinomycetota</taxon>
        <taxon>Actinomycetes</taxon>
        <taxon>Pseudonocardiales</taxon>
        <taxon>Pseudonocardiaceae</taxon>
        <taxon>Actinokineospora</taxon>
    </lineage>
</organism>
<evidence type="ECO:0000313" key="2">
    <source>
        <dbReference type="EMBL" id="SDD56359.1"/>
    </source>
</evidence>
<keyword evidence="3" id="KW-1185">Reference proteome</keyword>
<dbReference type="Proteomes" id="UP000199501">
    <property type="component" value="Unassembled WGS sequence"/>
</dbReference>
<name>A0A1G6VS28_9PSEU</name>
<protein>
    <submittedName>
        <fullName evidence="2">Uncharacterized protein</fullName>
    </submittedName>
</protein>
<accession>A0A1G6VS28</accession>
<sequence>MKALGLSALIAAVVLAAAAAPAAGADASAGASQVPTMRWVSEQEYIALVGAEEAANPHFSPAPAGARMESAPLDPPQHWYDINQIDTDPRGFRIPTRHGTPGPTGWGYEHYADNHNLYSFKALTAAYRSKPAVDQGAHAEYNGYLVSGNVTIAQIHTVAQLANRTEDGSHVTFDGKYIGTITAFCVGVNRCPNAVNANG</sequence>
<proteinExistence type="predicted"/>
<feature type="chain" id="PRO_5038992718" evidence="1">
    <location>
        <begin position="23"/>
        <end position="199"/>
    </location>
</feature>
<dbReference type="OrthoDB" id="4322556at2"/>
<reference evidence="3" key="1">
    <citation type="submission" date="2016-10" db="EMBL/GenBank/DDBJ databases">
        <authorList>
            <person name="Varghese N."/>
            <person name="Submissions S."/>
        </authorList>
    </citation>
    <scope>NUCLEOTIDE SEQUENCE [LARGE SCALE GENOMIC DNA]</scope>
    <source>
        <strain evidence="3">IBRC-M 10403</strain>
    </source>
</reference>